<evidence type="ECO:0000256" key="1">
    <source>
        <dbReference type="ARBA" id="ARBA00004141"/>
    </source>
</evidence>
<dbReference type="Proteomes" id="UP001165082">
    <property type="component" value="Unassembled WGS sequence"/>
</dbReference>
<dbReference type="EMBL" id="BRXZ01004091">
    <property type="protein sequence ID" value="GMH68280.1"/>
    <property type="molecule type" value="Genomic_DNA"/>
</dbReference>
<dbReference type="GO" id="GO:0016491">
    <property type="term" value="F:oxidoreductase activity"/>
    <property type="evidence" value="ECO:0007669"/>
    <property type="project" value="TreeGrafter"/>
</dbReference>
<accession>A0A9W7AE41</accession>
<evidence type="ECO:0000256" key="2">
    <source>
        <dbReference type="ARBA" id="ARBA00007620"/>
    </source>
</evidence>
<name>A0A9W7AE41_9STRA</name>
<feature type="domain" description="Lipid desaturase" evidence="7">
    <location>
        <begin position="45"/>
        <end position="196"/>
    </location>
</feature>
<evidence type="ECO:0000256" key="6">
    <source>
        <dbReference type="SAM" id="Phobius"/>
    </source>
</evidence>
<proteinExistence type="inferred from homology"/>
<comment type="subcellular location">
    <subcellularLocation>
        <location evidence="1">Membrane</location>
        <topology evidence="1">Multi-pass membrane protein</topology>
    </subcellularLocation>
</comment>
<dbReference type="InterPro" id="IPR052601">
    <property type="entry name" value="Plasmalogen_desaturase"/>
</dbReference>
<dbReference type="AlphaFoldDB" id="A0A9W7AE41"/>
<evidence type="ECO:0000256" key="4">
    <source>
        <dbReference type="ARBA" id="ARBA00022989"/>
    </source>
</evidence>
<comment type="caution">
    <text evidence="8">The sequence shown here is derived from an EMBL/GenBank/DDBJ whole genome shotgun (WGS) entry which is preliminary data.</text>
</comment>
<protein>
    <recommendedName>
        <fullName evidence="7">Lipid desaturase domain-containing protein</fullName>
    </recommendedName>
</protein>
<evidence type="ECO:0000256" key="5">
    <source>
        <dbReference type="ARBA" id="ARBA00023136"/>
    </source>
</evidence>
<evidence type="ECO:0000256" key="3">
    <source>
        <dbReference type="ARBA" id="ARBA00022692"/>
    </source>
</evidence>
<comment type="similarity">
    <text evidence="2">Belongs to the fatty acid desaturase CarF family.</text>
</comment>
<feature type="transmembrane region" description="Helical" evidence="6">
    <location>
        <begin position="126"/>
        <end position="144"/>
    </location>
</feature>
<reference evidence="8" key="1">
    <citation type="submission" date="2022-07" db="EMBL/GenBank/DDBJ databases">
        <title>Genome analysis of Parmales, a sister group of diatoms, reveals the evolutionary specialization of diatoms from phago-mixotrophs to photoautotrophs.</title>
        <authorList>
            <person name="Ban H."/>
            <person name="Sato S."/>
            <person name="Yoshikawa S."/>
            <person name="Kazumasa Y."/>
            <person name="Nakamura Y."/>
            <person name="Ichinomiya M."/>
            <person name="Saitoh K."/>
            <person name="Sato N."/>
            <person name="Blanc-Mathieu R."/>
            <person name="Endo H."/>
            <person name="Kuwata A."/>
            <person name="Ogata H."/>
        </authorList>
    </citation>
    <scope>NUCLEOTIDE SEQUENCE</scope>
</reference>
<evidence type="ECO:0000259" key="7">
    <source>
        <dbReference type="Pfam" id="PF10520"/>
    </source>
</evidence>
<dbReference type="OrthoDB" id="5103at2759"/>
<feature type="transmembrane region" description="Helical" evidence="6">
    <location>
        <begin position="102"/>
        <end position="120"/>
    </location>
</feature>
<gene>
    <name evidence="8" type="ORF">TrRE_jg8966</name>
</gene>
<keyword evidence="9" id="KW-1185">Reference proteome</keyword>
<sequence>MNDDVLGLYLCLGAALTVLIAQRHVVWPPWHWCPRHVAEALCAWFVVDLGSGLLHIYLDHSEMANDGSFGDEQRRAFRHHHEFPGGKFRADPAYHAFLEMNYVLPYTLLALLGLAAYPRTWPLKTFFFNVAVGASLTQCFHLFAHARTHGFWVPAPIQWMQDAGVVLSPAHHRLHHLPPYDVNFGITTGWSAPLLNAAYTPGPQQSPYFL</sequence>
<keyword evidence="3 6" id="KW-0812">Transmembrane</keyword>
<keyword evidence="5 6" id="KW-0472">Membrane</keyword>
<dbReference type="GO" id="GO:0016020">
    <property type="term" value="C:membrane"/>
    <property type="evidence" value="ECO:0007669"/>
    <property type="project" value="UniProtKB-SubCell"/>
</dbReference>
<evidence type="ECO:0000313" key="8">
    <source>
        <dbReference type="EMBL" id="GMH68280.1"/>
    </source>
</evidence>
<dbReference type="PANTHER" id="PTHR48177">
    <property type="entry name" value="TRANSMEMBRANE PROTEIN 189"/>
    <property type="match status" value="1"/>
</dbReference>
<dbReference type="Pfam" id="PF10520">
    <property type="entry name" value="Lipid_desat"/>
    <property type="match status" value="1"/>
</dbReference>
<organism evidence="8 9">
    <name type="scientific">Triparma retinervis</name>
    <dbReference type="NCBI Taxonomy" id="2557542"/>
    <lineage>
        <taxon>Eukaryota</taxon>
        <taxon>Sar</taxon>
        <taxon>Stramenopiles</taxon>
        <taxon>Ochrophyta</taxon>
        <taxon>Bolidophyceae</taxon>
        <taxon>Parmales</taxon>
        <taxon>Triparmaceae</taxon>
        <taxon>Triparma</taxon>
    </lineage>
</organism>
<keyword evidence="4 6" id="KW-1133">Transmembrane helix</keyword>
<dbReference type="PANTHER" id="PTHR48177:SF1">
    <property type="entry name" value="PLASMANYLETHANOLAMINE DESATURASE 1"/>
    <property type="match status" value="1"/>
</dbReference>
<evidence type="ECO:0000313" key="9">
    <source>
        <dbReference type="Proteomes" id="UP001165082"/>
    </source>
</evidence>
<dbReference type="InterPro" id="IPR019547">
    <property type="entry name" value="Lipid_desat"/>
</dbReference>